<dbReference type="SUPFAM" id="SSF51445">
    <property type="entry name" value="(Trans)glycosidases"/>
    <property type="match status" value="1"/>
</dbReference>
<gene>
    <name evidence="6" type="ORF">GGR21_000196</name>
</gene>
<dbReference type="Pfam" id="PF00703">
    <property type="entry name" value="Glyco_hydro_2"/>
    <property type="match status" value="1"/>
</dbReference>
<dbReference type="SUPFAM" id="SSF49785">
    <property type="entry name" value="Galactose-binding domain-like"/>
    <property type="match status" value="1"/>
</dbReference>
<dbReference type="Gene3D" id="3.20.20.80">
    <property type="entry name" value="Glycosidases"/>
    <property type="match status" value="1"/>
</dbReference>
<accession>A0A840CGG6</accession>
<organism evidence="6 7">
    <name type="scientific">Dysgonomonas hofstadii</name>
    <dbReference type="NCBI Taxonomy" id="637886"/>
    <lineage>
        <taxon>Bacteria</taxon>
        <taxon>Pseudomonadati</taxon>
        <taxon>Bacteroidota</taxon>
        <taxon>Bacteroidia</taxon>
        <taxon>Bacteroidales</taxon>
        <taxon>Dysgonomonadaceae</taxon>
        <taxon>Dysgonomonas</taxon>
    </lineage>
</organism>
<dbReference type="Proteomes" id="UP000555103">
    <property type="component" value="Unassembled WGS sequence"/>
</dbReference>
<dbReference type="SUPFAM" id="SSF49303">
    <property type="entry name" value="beta-Galactosidase/glucuronidase domain"/>
    <property type="match status" value="1"/>
</dbReference>
<feature type="domain" description="Glycoside hydrolase family 2 immunoglobulin-like beta-sandwich" evidence="4">
    <location>
        <begin position="200"/>
        <end position="303"/>
    </location>
</feature>
<dbReference type="InterPro" id="IPR036156">
    <property type="entry name" value="Beta-gal/glucu_dom_sf"/>
</dbReference>
<dbReference type="InterPro" id="IPR051913">
    <property type="entry name" value="GH2_Domain-Containing"/>
</dbReference>
<evidence type="ECO:0008006" key="8">
    <source>
        <dbReference type="Google" id="ProtNLM"/>
    </source>
</evidence>
<feature type="domain" description="Glycosyl hydrolases family 2 sugar binding" evidence="5">
    <location>
        <begin position="32"/>
        <end position="161"/>
    </location>
</feature>
<dbReference type="InterPro" id="IPR006104">
    <property type="entry name" value="Glyco_hydro_2_N"/>
</dbReference>
<dbReference type="GO" id="GO:0004553">
    <property type="term" value="F:hydrolase activity, hydrolyzing O-glycosyl compounds"/>
    <property type="evidence" value="ECO:0007669"/>
    <property type="project" value="InterPro"/>
</dbReference>
<sequence>MRTGYIIFLIATIITYSSCQKTEKYERSRIDLQGEWSFQLDSLNKGLEENWQITDFTESVTLPCTTDTNKKGVLNTKTDETTHLSRIYSYVGKAWYKRQVDIPQLWDGKNISLTLERTKPTMVWVDGKPVGTNDNISTSQIYDLTSFLSTGSHSITVMVDNGESVPPQIIISSHAYTESTQTNWNGIIGEIYLEAANSLHLKDIQIYPDAEKKTVLVKFKLSKQNIENVRVRLDAEAWNTDKKHKVNAVTHDLDLSKNEFEIEYPLGEDALLWSEFNPALYKLYVSLEGTEIYDSQTVSFGLRDFKTKGTQFAINDHITFLRGKHDACVFPLTAHVAMDVDTWRKYFQTAKEYGINHYRFHSWCPPKACFEAADIEGIYLQPELSFWGTLNKDDERLISYLTKEGINIQNEYGNHASFVMFALGNELSGDQEAMNTLVDTFRKIDNRHLYAFGSNNFLGYNGQLPEEDFLVTCRIGGEWGVNPFNTHVRGSFSFADAPDGGYINHTYPNSVMDFSEAITKSTVPVISHESGQFQVYPDYNEIKKYTGVLQPRNFEVFKKRLADAGMADQADDFFKASGKWAVQLYKADIEMDLRTAGFGGFQLLDLQDYPGQGSAFVGILDAFMDSKGLVTPEEWRQFCSPVVPLFVTEKFCWTNNETLKGDIRIANYSENGLAGKDLNWTLSDGKGQPIDEGNIKIESNQIGLLDVGQIQISLSSVSKAQKVILSLEIQGIEAKNTYPLWIYPENVSIDILAGITVTDKLDDSTISRLKKGESVLWFPNKEKYKQSTVGGLFQTDYWNYRMFKTISENAKKPVSPGTLGILTNPEHPLFKDFPTDMHTSWQWFPIIKQSYPLILDKTPSTYRPIVQVIDNVERNHKLGLIFEFQMDNGKLLVCMSDLGSVIDKPEAKQMYHSMINYMSSNDFKPQSKISIESLKDLFNPVTTTNKIEILENISYK</sequence>
<dbReference type="InterPro" id="IPR008979">
    <property type="entry name" value="Galactose-bd-like_sf"/>
</dbReference>
<name>A0A840CGG6_9BACT</name>
<protein>
    <recommendedName>
        <fullName evidence="8">Beta-galactosidase</fullName>
    </recommendedName>
</protein>
<evidence type="ECO:0000313" key="7">
    <source>
        <dbReference type="Proteomes" id="UP000555103"/>
    </source>
</evidence>
<keyword evidence="7" id="KW-1185">Reference proteome</keyword>
<dbReference type="Gene3D" id="2.60.120.260">
    <property type="entry name" value="Galactose-binding domain-like"/>
    <property type="match status" value="1"/>
</dbReference>
<dbReference type="GO" id="GO:0005975">
    <property type="term" value="P:carbohydrate metabolic process"/>
    <property type="evidence" value="ECO:0007669"/>
    <property type="project" value="InterPro"/>
</dbReference>
<dbReference type="InterPro" id="IPR013783">
    <property type="entry name" value="Ig-like_fold"/>
</dbReference>
<dbReference type="AlphaFoldDB" id="A0A840CGG6"/>
<dbReference type="RefSeq" id="WP_183305260.1">
    <property type="nucleotide sequence ID" value="NZ_JACIEP010000001.1"/>
</dbReference>
<dbReference type="EMBL" id="JACIEP010000001">
    <property type="protein sequence ID" value="MBB4034311.1"/>
    <property type="molecule type" value="Genomic_DNA"/>
</dbReference>
<dbReference type="Pfam" id="PF02837">
    <property type="entry name" value="Glyco_hydro_2_N"/>
    <property type="match status" value="1"/>
</dbReference>
<keyword evidence="3" id="KW-0326">Glycosidase</keyword>
<dbReference type="InterPro" id="IPR006102">
    <property type="entry name" value="Ig-like_GH2"/>
</dbReference>
<evidence type="ECO:0000259" key="5">
    <source>
        <dbReference type="Pfam" id="PF02837"/>
    </source>
</evidence>
<evidence type="ECO:0000259" key="4">
    <source>
        <dbReference type="Pfam" id="PF00703"/>
    </source>
</evidence>
<evidence type="ECO:0000256" key="1">
    <source>
        <dbReference type="ARBA" id="ARBA00007401"/>
    </source>
</evidence>
<dbReference type="InterPro" id="IPR017853">
    <property type="entry name" value="GH"/>
</dbReference>
<comment type="similarity">
    <text evidence="1">Belongs to the glycosyl hydrolase 2 family.</text>
</comment>
<keyword evidence="2" id="KW-0378">Hydrolase</keyword>
<dbReference type="Gene3D" id="2.60.40.10">
    <property type="entry name" value="Immunoglobulins"/>
    <property type="match status" value="1"/>
</dbReference>
<dbReference type="PANTHER" id="PTHR42732">
    <property type="entry name" value="BETA-GALACTOSIDASE"/>
    <property type="match status" value="1"/>
</dbReference>
<evidence type="ECO:0000313" key="6">
    <source>
        <dbReference type="EMBL" id="MBB4034311.1"/>
    </source>
</evidence>
<dbReference type="PANTHER" id="PTHR42732:SF1">
    <property type="entry name" value="BETA-MANNOSIDASE"/>
    <property type="match status" value="1"/>
</dbReference>
<comment type="caution">
    <text evidence="6">The sequence shown here is derived from an EMBL/GenBank/DDBJ whole genome shotgun (WGS) entry which is preliminary data.</text>
</comment>
<proteinExistence type="inferred from homology"/>
<evidence type="ECO:0000256" key="3">
    <source>
        <dbReference type="ARBA" id="ARBA00023295"/>
    </source>
</evidence>
<evidence type="ECO:0000256" key="2">
    <source>
        <dbReference type="ARBA" id="ARBA00022801"/>
    </source>
</evidence>
<reference evidence="6 7" key="1">
    <citation type="submission" date="2020-08" db="EMBL/GenBank/DDBJ databases">
        <title>Genomic Encyclopedia of Type Strains, Phase IV (KMG-IV): sequencing the most valuable type-strain genomes for metagenomic binning, comparative biology and taxonomic classification.</title>
        <authorList>
            <person name="Goeker M."/>
        </authorList>
    </citation>
    <scope>NUCLEOTIDE SEQUENCE [LARGE SCALE GENOMIC DNA]</scope>
    <source>
        <strain evidence="6 7">DSM 104969</strain>
    </source>
</reference>